<protein>
    <submittedName>
        <fullName evidence="1">Uncharacterized protein</fullName>
    </submittedName>
</protein>
<name>A0A645EGE4_9ZZZZ</name>
<proteinExistence type="predicted"/>
<gene>
    <name evidence="1" type="ORF">SDC9_148189</name>
</gene>
<sequence>MRSPGGVLSLGAGPPVQVEIVELRCRLAGPSGINAVPGGQIGMNERDQQPVGAPRTARRGRLGVVTGEQVAGRSGLCNPLDGLGRCDLVHAFTLIEYLA</sequence>
<comment type="caution">
    <text evidence="1">The sequence shown here is derived from an EMBL/GenBank/DDBJ whole genome shotgun (WGS) entry which is preliminary data.</text>
</comment>
<dbReference type="AlphaFoldDB" id="A0A645EGE4"/>
<dbReference type="EMBL" id="VSSQ01047018">
    <property type="protein sequence ID" value="MPN00991.1"/>
    <property type="molecule type" value="Genomic_DNA"/>
</dbReference>
<reference evidence="1" key="1">
    <citation type="submission" date="2019-08" db="EMBL/GenBank/DDBJ databases">
        <authorList>
            <person name="Kucharzyk K."/>
            <person name="Murdoch R.W."/>
            <person name="Higgins S."/>
            <person name="Loffler F."/>
        </authorList>
    </citation>
    <scope>NUCLEOTIDE SEQUENCE</scope>
</reference>
<organism evidence="1">
    <name type="scientific">bioreactor metagenome</name>
    <dbReference type="NCBI Taxonomy" id="1076179"/>
    <lineage>
        <taxon>unclassified sequences</taxon>
        <taxon>metagenomes</taxon>
        <taxon>ecological metagenomes</taxon>
    </lineage>
</organism>
<evidence type="ECO:0000313" key="1">
    <source>
        <dbReference type="EMBL" id="MPN00991.1"/>
    </source>
</evidence>
<accession>A0A645EGE4</accession>